<dbReference type="InterPro" id="IPR009799">
    <property type="entry name" value="EthD_dom"/>
</dbReference>
<dbReference type="Proteomes" id="UP001642406">
    <property type="component" value="Unassembled WGS sequence"/>
</dbReference>
<feature type="domain" description="EthD" evidence="2">
    <location>
        <begin position="48"/>
        <end position="142"/>
    </location>
</feature>
<evidence type="ECO:0000313" key="4">
    <source>
        <dbReference type="Proteomes" id="UP001642406"/>
    </source>
</evidence>
<evidence type="ECO:0000259" key="2">
    <source>
        <dbReference type="Pfam" id="PF07110"/>
    </source>
</evidence>
<proteinExistence type="inferred from homology"/>
<evidence type="ECO:0000313" key="3">
    <source>
        <dbReference type="EMBL" id="CAK7218920.1"/>
    </source>
</evidence>
<sequence>MAAAVSFQGNPAEGHARIDHKFAHDYLSYDAGVTLQPCVKASCYFRQKKDVSFEHFDKHWGSVHADLTVASEPFAQYNVLRYVQHHTSPEEKARLAKIGQNVLDFDGCSTLWFRNWDDYEKFFTSPNFAELVADGDLFMDTSSITVYAGHDMIAFGKAHPDIDASDGITKPNTVRS</sequence>
<comment type="caution">
    <text evidence="3">The sequence shown here is derived from an EMBL/GenBank/DDBJ whole genome shotgun (WGS) entry which is preliminary data.</text>
</comment>
<organism evidence="3 4">
    <name type="scientific">Sporothrix bragantina</name>
    <dbReference type="NCBI Taxonomy" id="671064"/>
    <lineage>
        <taxon>Eukaryota</taxon>
        <taxon>Fungi</taxon>
        <taxon>Dikarya</taxon>
        <taxon>Ascomycota</taxon>
        <taxon>Pezizomycotina</taxon>
        <taxon>Sordariomycetes</taxon>
        <taxon>Sordariomycetidae</taxon>
        <taxon>Ophiostomatales</taxon>
        <taxon>Ophiostomataceae</taxon>
        <taxon>Sporothrix</taxon>
    </lineage>
</organism>
<protein>
    <recommendedName>
        <fullName evidence="2">EthD domain-containing protein</fullName>
    </recommendedName>
</protein>
<gene>
    <name evidence="3" type="ORF">SBRCBS47491_003669</name>
</gene>
<reference evidence="3 4" key="1">
    <citation type="submission" date="2024-01" db="EMBL/GenBank/DDBJ databases">
        <authorList>
            <person name="Allen C."/>
            <person name="Tagirdzhanova G."/>
        </authorList>
    </citation>
    <scope>NUCLEOTIDE SEQUENCE [LARGE SCALE GENOMIC DNA]</scope>
</reference>
<dbReference type="EMBL" id="CAWUHC010000025">
    <property type="protein sequence ID" value="CAK7218920.1"/>
    <property type="molecule type" value="Genomic_DNA"/>
</dbReference>
<dbReference type="Gene3D" id="3.30.70.100">
    <property type="match status" value="1"/>
</dbReference>
<comment type="similarity">
    <text evidence="1">Belongs to the tpcK family.</text>
</comment>
<name>A0ABP0BH44_9PEZI</name>
<dbReference type="SUPFAM" id="SSF54909">
    <property type="entry name" value="Dimeric alpha+beta barrel"/>
    <property type="match status" value="1"/>
</dbReference>
<accession>A0ABP0BH44</accession>
<dbReference type="Pfam" id="PF07110">
    <property type="entry name" value="EthD"/>
    <property type="match status" value="1"/>
</dbReference>
<keyword evidence="4" id="KW-1185">Reference proteome</keyword>
<dbReference type="InterPro" id="IPR011008">
    <property type="entry name" value="Dimeric_a/b-barrel"/>
</dbReference>
<evidence type="ECO:0000256" key="1">
    <source>
        <dbReference type="ARBA" id="ARBA00005986"/>
    </source>
</evidence>